<evidence type="ECO:0000256" key="2">
    <source>
        <dbReference type="ARBA" id="ARBA00022833"/>
    </source>
</evidence>
<name>A0AAE1S7Z6_9SOLA</name>
<evidence type="ECO:0000313" key="3">
    <source>
        <dbReference type="EMBL" id="KAK4365563.1"/>
    </source>
</evidence>
<protein>
    <submittedName>
        <fullName evidence="3">Uncharacterized protein</fullName>
    </submittedName>
</protein>
<reference evidence="3" key="1">
    <citation type="submission" date="2023-12" db="EMBL/GenBank/DDBJ databases">
        <title>Genome assembly of Anisodus tanguticus.</title>
        <authorList>
            <person name="Wang Y.-J."/>
        </authorList>
    </citation>
    <scope>NUCLEOTIDE SEQUENCE</scope>
    <source>
        <strain evidence="3">KB-2021</strain>
        <tissue evidence="3">Leaf</tissue>
    </source>
</reference>
<organism evidence="3 4">
    <name type="scientific">Anisodus tanguticus</name>
    <dbReference type="NCBI Taxonomy" id="243964"/>
    <lineage>
        <taxon>Eukaryota</taxon>
        <taxon>Viridiplantae</taxon>
        <taxon>Streptophyta</taxon>
        <taxon>Embryophyta</taxon>
        <taxon>Tracheophyta</taxon>
        <taxon>Spermatophyta</taxon>
        <taxon>Magnoliopsida</taxon>
        <taxon>eudicotyledons</taxon>
        <taxon>Gunneridae</taxon>
        <taxon>Pentapetalae</taxon>
        <taxon>asterids</taxon>
        <taxon>lamiids</taxon>
        <taxon>Solanales</taxon>
        <taxon>Solanaceae</taxon>
        <taxon>Solanoideae</taxon>
        <taxon>Hyoscyameae</taxon>
        <taxon>Anisodus</taxon>
    </lineage>
</organism>
<dbReference type="EMBL" id="JAVYJV010000008">
    <property type="protein sequence ID" value="KAK4365563.1"/>
    <property type="molecule type" value="Genomic_DNA"/>
</dbReference>
<dbReference type="AlphaFoldDB" id="A0AAE1S7Z6"/>
<sequence>MVTNGISHVNGTLAKVITCRAAVAYGPGQPLVVEQVQVDPPQKMEVRIKILFTSICHTDLRAWKGESGGERVAEGDHVVPIFNGEFVYCKSSKKTNLCGKFRVNPFENVMASDGKCRFRNMDGNPIYHLASILLLILPV</sequence>
<evidence type="ECO:0000256" key="1">
    <source>
        <dbReference type="ARBA" id="ARBA00022723"/>
    </source>
</evidence>
<dbReference type="SUPFAM" id="SSF50129">
    <property type="entry name" value="GroES-like"/>
    <property type="match status" value="1"/>
</dbReference>
<keyword evidence="4" id="KW-1185">Reference proteome</keyword>
<dbReference type="Gene3D" id="3.90.180.10">
    <property type="entry name" value="Medium-chain alcohol dehydrogenases, catalytic domain"/>
    <property type="match status" value="2"/>
</dbReference>
<keyword evidence="1" id="KW-0479">Metal-binding</keyword>
<dbReference type="Proteomes" id="UP001291623">
    <property type="component" value="Unassembled WGS sequence"/>
</dbReference>
<comment type="caution">
    <text evidence="3">The sequence shown here is derived from an EMBL/GenBank/DDBJ whole genome shotgun (WGS) entry which is preliminary data.</text>
</comment>
<dbReference type="PANTHER" id="PTHR43880">
    <property type="entry name" value="ALCOHOL DEHYDROGENASE"/>
    <property type="match status" value="1"/>
</dbReference>
<proteinExistence type="predicted"/>
<dbReference type="PANTHER" id="PTHR43880:SF56">
    <property type="entry name" value="ALCOHOL DEHYDROGENASE-LIKE 4"/>
    <property type="match status" value="1"/>
</dbReference>
<keyword evidence="2" id="KW-0862">Zinc</keyword>
<accession>A0AAE1S7Z6</accession>
<dbReference type="GO" id="GO:0008270">
    <property type="term" value="F:zinc ion binding"/>
    <property type="evidence" value="ECO:0007669"/>
    <property type="project" value="TreeGrafter"/>
</dbReference>
<dbReference type="InterPro" id="IPR011032">
    <property type="entry name" value="GroES-like_sf"/>
</dbReference>
<dbReference type="GO" id="GO:0046294">
    <property type="term" value="P:formaldehyde catabolic process"/>
    <property type="evidence" value="ECO:0007669"/>
    <property type="project" value="TreeGrafter"/>
</dbReference>
<dbReference type="GO" id="GO:0051903">
    <property type="term" value="F:S-(hydroxymethyl)glutathione dehydrogenase [NAD(P)+] activity"/>
    <property type="evidence" value="ECO:0007669"/>
    <property type="project" value="TreeGrafter"/>
</dbReference>
<dbReference type="GO" id="GO:0005829">
    <property type="term" value="C:cytosol"/>
    <property type="evidence" value="ECO:0007669"/>
    <property type="project" value="TreeGrafter"/>
</dbReference>
<evidence type="ECO:0000313" key="4">
    <source>
        <dbReference type="Proteomes" id="UP001291623"/>
    </source>
</evidence>
<gene>
    <name evidence="3" type="ORF">RND71_016921</name>
</gene>